<dbReference type="GO" id="GO:0006351">
    <property type="term" value="P:DNA-templated transcription"/>
    <property type="evidence" value="ECO:0007669"/>
    <property type="project" value="InterPro"/>
</dbReference>
<dbReference type="PROSITE" id="PS51218">
    <property type="entry name" value="SF3_HELICASE_2"/>
    <property type="match status" value="1"/>
</dbReference>
<evidence type="ECO:0000256" key="3">
    <source>
        <dbReference type="ARBA" id="ARBA00022679"/>
    </source>
</evidence>
<evidence type="ECO:0000256" key="9">
    <source>
        <dbReference type="ARBA" id="ARBA00022953"/>
    </source>
</evidence>
<protein>
    <recommendedName>
        <fullName evidence="13">SF3 helicase domain-containing protein</fullName>
    </recommendedName>
</protein>
<dbReference type="GO" id="GO:0003724">
    <property type="term" value="F:RNA helicase activity"/>
    <property type="evidence" value="ECO:0007669"/>
    <property type="project" value="InterPro"/>
</dbReference>
<evidence type="ECO:0000313" key="12">
    <source>
        <dbReference type="EMBL" id="DBA56445.1"/>
    </source>
</evidence>
<dbReference type="Pfam" id="PF00680">
    <property type="entry name" value="RdRP_1"/>
    <property type="match status" value="1"/>
</dbReference>
<organism evidence="12">
    <name type="scientific">Pericapritermes dicistro-like virus 2</name>
    <dbReference type="NCBI Taxonomy" id="3032224"/>
    <lineage>
        <taxon>Viruses</taxon>
        <taxon>Riboviria</taxon>
        <taxon>Orthornavirae</taxon>
        <taxon>Pisuviricota</taxon>
        <taxon>Pisoniviricetes</taxon>
        <taxon>Picornavirales</taxon>
        <taxon>Dicistroviridae</taxon>
    </lineage>
</organism>
<keyword evidence="6" id="KW-0378">Hydrolase</keyword>
<dbReference type="InterPro" id="IPR007094">
    <property type="entry name" value="RNA-dir_pol_PSvirus"/>
</dbReference>
<keyword evidence="1" id="KW-0696">RNA-directed RNA polymerase</keyword>
<dbReference type="Pfam" id="PF12381">
    <property type="entry name" value="Peptidase_C3G"/>
    <property type="match status" value="1"/>
</dbReference>
<evidence type="ECO:0000256" key="4">
    <source>
        <dbReference type="ARBA" id="ARBA00022695"/>
    </source>
</evidence>
<dbReference type="InterPro" id="IPR024387">
    <property type="entry name" value="Pept_C3G_Picornavir"/>
</dbReference>
<evidence type="ECO:0000259" key="11">
    <source>
        <dbReference type="PROSITE" id="PS51218"/>
    </source>
</evidence>
<dbReference type="Gene3D" id="2.40.10.10">
    <property type="entry name" value="Trypsin-like serine proteases"/>
    <property type="match status" value="1"/>
</dbReference>
<dbReference type="SUPFAM" id="SSF56672">
    <property type="entry name" value="DNA/RNA polymerases"/>
    <property type="match status" value="1"/>
</dbReference>
<accession>A0AAT9J9V8</accession>
<proteinExistence type="predicted"/>
<evidence type="ECO:0000256" key="6">
    <source>
        <dbReference type="ARBA" id="ARBA00022801"/>
    </source>
</evidence>
<feature type="domain" description="SF3 helicase" evidence="11">
    <location>
        <begin position="348"/>
        <end position="521"/>
    </location>
</feature>
<name>A0AAT9J9V8_9VIRU</name>
<keyword evidence="2" id="KW-0645">Protease</keyword>
<dbReference type="InterPro" id="IPR014759">
    <property type="entry name" value="Helicase_SF3_ssRNA_vir"/>
</dbReference>
<reference evidence="12" key="1">
    <citation type="journal article" date="2024" name="Microb. Genom.">
        <title>The hidden RNA viruses in Blattodea (cockroach and termite).</title>
        <authorList>
            <person name="Fan J."/>
            <person name="Jiang S."/>
            <person name="Li W."/>
            <person name="Li J."/>
            <person name="Pang R."/>
            <person name="Wu H."/>
        </authorList>
    </citation>
    <scope>NUCLEOTIDE SEQUENCE</scope>
</reference>
<dbReference type="SUPFAM" id="SSF50494">
    <property type="entry name" value="Trypsin-like serine proteases"/>
    <property type="match status" value="1"/>
</dbReference>
<keyword evidence="9" id="KW-0693">Viral RNA replication</keyword>
<dbReference type="InterPro" id="IPR043128">
    <property type="entry name" value="Rev_trsase/Diguanyl_cyclase"/>
</dbReference>
<keyword evidence="8" id="KW-0067">ATP-binding</keyword>
<dbReference type="GO" id="GO:0003723">
    <property type="term" value="F:RNA binding"/>
    <property type="evidence" value="ECO:0007669"/>
    <property type="project" value="InterPro"/>
</dbReference>
<dbReference type="Gene3D" id="1.20.960.20">
    <property type="match status" value="1"/>
</dbReference>
<evidence type="ECO:0000259" key="10">
    <source>
        <dbReference type="PROSITE" id="PS50507"/>
    </source>
</evidence>
<dbReference type="InterPro" id="IPR004004">
    <property type="entry name" value="Helic/Pol/Pept_Calicivir-typ"/>
</dbReference>
<evidence type="ECO:0000256" key="5">
    <source>
        <dbReference type="ARBA" id="ARBA00022741"/>
    </source>
</evidence>
<evidence type="ECO:0008006" key="13">
    <source>
        <dbReference type="Google" id="ProtNLM"/>
    </source>
</evidence>
<evidence type="ECO:0000256" key="1">
    <source>
        <dbReference type="ARBA" id="ARBA00022484"/>
    </source>
</evidence>
<sequence>MNCSMTTQSAFSSAPVDALSNPRSFSTPSDVAALSDFASDITEAPLWGGRAALHPIYQIPKQVAGDVSALGAKLNNFPQVVLEATCEGAFKIGKSAVRGACETAEDGLPKIIHSSAAQVKYELGFPNENDPESTDSWSTNIFGSDILNFALEQAEVMAAITMTDEWSVRIILSFNLVHRTVTYFKLGHWLKKIGKYLIHLLVKHCRAAGEYISHTIWDLIKSVLEKWGLRDVEIPEQPQARNNIIAGAAIVWMVKTCLDAVRTLATNLWRTHAWKFMRARLEKEHYHLFMLLEGNRFIRNAGGPTWLHKHPNNALVAARVLHFANLTATQYETCHPPIDKNIIKDAIIYARNSSVAAASMVNGNRAGSVVVYMVGPTRQGKTYASQMLSNTLCKAHGAPAQTAFTFPISSQFRDGYVGNLVVLLSDAFRLADKADRKPEADFIMKAHDTDPFPLDMSKAEEKGTVFFNSPYVIATSNVDLCNEPATNVGLADKDALLSRMDFYLRCRCNDFEILTTINRGGSPLTIIDDVKVAEKYPLGAPSSIYTFERVDVLTGESLGDLSFDQLANLMQVKHQQRMNRFLGYTHNIPWDQIDELIKSMDTDNVPTFDFGVQPDVPDVDVERQAGRPGPARIRTAINTGEFALFEEHQEDDRFVKTWRTVVGDYYAAHPNPPPNWRAAKVIGEAAEARREANAQPRSAAADAEFAREYATKLDEVTKACRIYVWVQRGLTLVTMGIAGMQLYKYFRACKEHEKQLTDHAEKLALIRKVARYEQESGTKLVDPGEQPEWTPEGPAYEFDKVVKPRAISYRPKGPSPVVQHAREMAAKLEKLEDFVCDELELDEVVHKQSDIVVEPGDTGPHIFGCLSQPFIRQGCDNMNALQMAGTTVMHNLYWCELDVPRLKTSPAAQVFVLAGTVIVMPLHLGVHMYGCNGVYLYGNGTYFFENEWVEELACLPDAELAVFRIKRSGGFPEHRSMFKKFAKNSDLGFIGTKVMAATRLFDNDHSAAYFGSSRCQILESDDVDFINDHCNYKIAQGFQYPMMQTFNGMCGSPIICMEGSLVGKIVGFHVAGKSCIAGGVASIVTYEMLAKYHPPELGKENYTTVPPDVDNMEACGTREWGVIPANMLQVQNKKTSLRPSPLYGIFGRPTVEPSTLDRVFGICPLITGQKKWFGPSITPPMKQLDVVSRSIYLQLMSVMCRFSIPMPKKLTWLEAANTVPAGHERINLESSPGFPYNKMLQGSKRAWLQTTSDGTITMFHPYLVERMSQLEEEIAEGRTPHVVFRDSLKDEKRPTVKVLAGLTRVFSGAPLDYIIVFRSYFVDAAFRIQQCVPYFPVSVGVNPHGPDWGLMWREFERIPGDNWINGDCKNFDGTVPSAITLRNARGIFVPLLENGATKAQVMALMRAIAHALHVSGNRVYKLSHGVPSGTPITSLVDSIALLTVFMLAWLNCGYELTDFWIYVVIYVYGDDSLAKVHPKFEKFHQLAIAEFMEKIGMKFTSADKVSTLGLYTSRGRISYLQREFVKRDGIVFAPLPMAKIDDIPNWVRGSPQVQTENMKAEFKSFCEEYSHHPKDVYDVKTAHYQTELAKVGIVVDVPPFEAYLKRYL</sequence>
<dbReference type="InterPro" id="IPR043502">
    <property type="entry name" value="DNA/RNA_pol_sf"/>
</dbReference>
<dbReference type="PRINTS" id="PR00918">
    <property type="entry name" value="CALICVIRUSNS"/>
</dbReference>
<dbReference type="GO" id="GO:0039694">
    <property type="term" value="P:viral RNA genome replication"/>
    <property type="evidence" value="ECO:0007669"/>
    <property type="project" value="InterPro"/>
</dbReference>
<keyword evidence="4" id="KW-0548">Nucleotidyltransferase</keyword>
<dbReference type="GO" id="GO:0005524">
    <property type="term" value="F:ATP binding"/>
    <property type="evidence" value="ECO:0007669"/>
    <property type="project" value="UniProtKB-KW"/>
</dbReference>
<keyword evidence="7" id="KW-0788">Thiol protease</keyword>
<dbReference type="Gene3D" id="3.30.70.270">
    <property type="match status" value="1"/>
</dbReference>
<dbReference type="GO" id="GO:0006508">
    <property type="term" value="P:proteolysis"/>
    <property type="evidence" value="ECO:0007669"/>
    <property type="project" value="UniProtKB-KW"/>
</dbReference>
<dbReference type="PROSITE" id="PS50507">
    <property type="entry name" value="RDRP_SSRNA_POS"/>
    <property type="match status" value="1"/>
</dbReference>
<keyword evidence="3" id="KW-0808">Transferase</keyword>
<dbReference type="GO" id="GO:0008234">
    <property type="term" value="F:cysteine-type peptidase activity"/>
    <property type="evidence" value="ECO:0007669"/>
    <property type="project" value="UniProtKB-KW"/>
</dbReference>
<dbReference type="GO" id="GO:0003968">
    <property type="term" value="F:RNA-directed RNA polymerase activity"/>
    <property type="evidence" value="ECO:0007669"/>
    <property type="project" value="UniProtKB-KW"/>
</dbReference>
<dbReference type="InterPro" id="IPR000605">
    <property type="entry name" value="Helicase_SF3_ssDNA/RNA_vir"/>
</dbReference>
<dbReference type="InterPro" id="IPR001205">
    <property type="entry name" value="RNA-dir_pol_C"/>
</dbReference>
<dbReference type="InterPro" id="IPR043504">
    <property type="entry name" value="Peptidase_S1_PA_chymotrypsin"/>
</dbReference>
<dbReference type="EMBL" id="BK063192">
    <property type="protein sequence ID" value="DBA56445.1"/>
    <property type="molecule type" value="Genomic_RNA"/>
</dbReference>
<dbReference type="Pfam" id="PF00910">
    <property type="entry name" value="RNA_helicase"/>
    <property type="match status" value="1"/>
</dbReference>
<keyword evidence="5" id="KW-0547">Nucleotide-binding</keyword>
<feature type="domain" description="RdRp catalytic" evidence="10">
    <location>
        <begin position="1361"/>
        <end position="1484"/>
    </location>
</feature>
<dbReference type="InterPro" id="IPR009003">
    <property type="entry name" value="Peptidase_S1_PA"/>
</dbReference>
<evidence type="ECO:0000256" key="7">
    <source>
        <dbReference type="ARBA" id="ARBA00022807"/>
    </source>
</evidence>
<evidence type="ECO:0000256" key="8">
    <source>
        <dbReference type="ARBA" id="ARBA00022840"/>
    </source>
</evidence>
<evidence type="ECO:0000256" key="2">
    <source>
        <dbReference type="ARBA" id="ARBA00022670"/>
    </source>
</evidence>